<dbReference type="EMBL" id="KZ347791">
    <property type="protein sequence ID" value="PIO67139.1"/>
    <property type="molecule type" value="Genomic_DNA"/>
</dbReference>
<dbReference type="InterPro" id="IPR009000">
    <property type="entry name" value="Transl_B-barrel_sf"/>
</dbReference>
<keyword evidence="2" id="KW-0648">Protein biosynthesis</keyword>
<evidence type="ECO:0000313" key="3">
    <source>
        <dbReference type="Proteomes" id="UP000230423"/>
    </source>
</evidence>
<dbReference type="Gene3D" id="2.40.30.10">
    <property type="entry name" value="Translation factors"/>
    <property type="match status" value="1"/>
</dbReference>
<dbReference type="Proteomes" id="UP000230423">
    <property type="component" value="Unassembled WGS sequence"/>
</dbReference>
<reference evidence="2 3" key="1">
    <citation type="submission" date="2015-09" db="EMBL/GenBank/DDBJ databases">
        <title>Draft genome of the parasitic nematode Teladorsagia circumcincta isolate WARC Sus (inbred).</title>
        <authorList>
            <person name="Mitreva M."/>
        </authorList>
    </citation>
    <scope>NUCLEOTIDE SEQUENCE [LARGE SCALE GENOMIC DNA]</scope>
    <source>
        <strain evidence="2 3">S</strain>
    </source>
</reference>
<feature type="domain" description="Tr-type G" evidence="1">
    <location>
        <begin position="461"/>
        <end position="638"/>
    </location>
</feature>
<keyword evidence="2" id="KW-0251">Elongation factor</keyword>
<sequence>MTVVKLLATHAVNVGESLIGELVEMKARIVDDECSPSKTVFWMIVEDDVDVLLELRHLRYADEVYLEIYHNRMSPSDDHPNCPVEMRGYLSLLFYSINYVPEISRCLQLLAKLNKHLDAMSDDQITVNFVLLTTERSSAWKNGLQMVRQELHRHIKCAMKSSNRSWSLRFHDSMFKAEDEVSVVVFADRYDIYAGVLLFDEEDFRPHLTFWQLNGAIAATVVELADINDGDIVLDMACDCGELTLEVLRNRDCFCIAMSPKIDQLAMAEVNWVGLQNQFKKEADFFNFNVVNKILCSLPLRWWKAKGEILDMYYDKVFTIISKCRQETHSVLLIPLMKDHKRRVKEASASSKYNFQVKLVNPSSSRLQHLITQMKWRLREGQGEAIYEVGVEDGGKMSGLSDVEMEASLITLKAMANALDASMVILTEKDVTPRGSCSRRRVVEVLVRKVPESQQFIELRLAVLGGVDVGKSTFCGVMTQGCLDDGNGKTRLNLFRFPHEVRSGKTSSVCLDVIGFDSRGKLVNYAQNSLEELVERSKKIVTLIDLAGDSKYLKTTIHGLTGYKPHFACLLVSAETGPTATTKEHLGLAAALNIPVFVVITKWDLVEKEQLDRVIKSVTSLLSRAGMVACPKRVKRKRDAVKCVYLSLSSPLSSFRSPTELLRTYARLGQYRFCASHVLVVLVSGLFVVSSMYYRRRVGTVVGGMLSSGRLQEGDAVLVGPYKDGSFEKAFIGSIRRSRQPVQAVLPGEAVSIALSRRSKTSQPMRRCTSDQFVRLAAIVDIDRPSLEQGKWATVLFQLMGGPEYILAGTPLIFRQGKTKGMGEVMEVIED</sequence>
<protein>
    <submittedName>
        <fullName evidence="2">Elongation factor Tu GTP binding domain protein</fullName>
    </submittedName>
</protein>
<evidence type="ECO:0000259" key="1">
    <source>
        <dbReference type="Pfam" id="PF00009"/>
    </source>
</evidence>
<dbReference type="SUPFAM" id="SSF53335">
    <property type="entry name" value="S-adenosyl-L-methionine-dependent methyltransferases"/>
    <property type="match status" value="1"/>
</dbReference>
<dbReference type="Gene3D" id="3.40.50.150">
    <property type="entry name" value="Vaccinia Virus protein VP39"/>
    <property type="match status" value="1"/>
</dbReference>
<dbReference type="PANTHER" id="PTHR43721:SF3">
    <property type="entry name" value="GTP-BINDING PROTEIN 2"/>
    <property type="match status" value="1"/>
</dbReference>
<dbReference type="GO" id="GO:0005525">
    <property type="term" value="F:GTP binding"/>
    <property type="evidence" value="ECO:0007669"/>
    <property type="project" value="InterPro"/>
</dbReference>
<dbReference type="OrthoDB" id="248233at2759"/>
<proteinExistence type="predicted"/>
<dbReference type="InterPro" id="IPR027417">
    <property type="entry name" value="P-loop_NTPase"/>
</dbReference>
<organism evidence="2 3">
    <name type="scientific">Teladorsagia circumcincta</name>
    <name type="common">Brown stomach worm</name>
    <name type="synonym">Ostertagia circumcincta</name>
    <dbReference type="NCBI Taxonomy" id="45464"/>
    <lineage>
        <taxon>Eukaryota</taxon>
        <taxon>Metazoa</taxon>
        <taxon>Ecdysozoa</taxon>
        <taxon>Nematoda</taxon>
        <taxon>Chromadorea</taxon>
        <taxon>Rhabditida</taxon>
        <taxon>Rhabditina</taxon>
        <taxon>Rhabditomorpha</taxon>
        <taxon>Strongyloidea</taxon>
        <taxon>Trichostrongylidae</taxon>
        <taxon>Teladorsagia</taxon>
    </lineage>
</organism>
<evidence type="ECO:0000313" key="2">
    <source>
        <dbReference type="EMBL" id="PIO67139.1"/>
    </source>
</evidence>
<accession>A0A2G9UA86</accession>
<dbReference type="SUPFAM" id="SSF52540">
    <property type="entry name" value="P-loop containing nucleoside triphosphate hydrolases"/>
    <property type="match status" value="1"/>
</dbReference>
<dbReference type="AlphaFoldDB" id="A0A2G9UA86"/>
<dbReference type="Gene3D" id="3.40.50.300">
    <property type="entry name" value="P-loop containing nucleotide triphosphate hydrolases"/>
    <property type="match status" value="1"/>
</dbReference>
<dbReference type="InterPro" id="IPR029063">
    <property type="entry name" value="SAM-dependent_MTases_sf"/>
</dbReference>
<name>A0A2G9UA86_TELCI</name>
<dbReference type="GO" id="GO:0003746">
    <property type="term" value="F:translation elongation factor activity"/>
    <property type="evidence" value="ECO:0007669"/>
    <property type="project" value="UniProtKB-KW"/>
</dbReference>
<keyword evidence="3" id="KW-1185">Reference proteome</keyword>
<dbReference type="GO" id="GO:0003924">
    <property type="term" value="F:GTPase activity"/>
    <property type="evidence" value="ECO:0007669"/>
    <property type="project" value="InterPro"/>
</dbReference>
<dbReference type="SUPFAM" id="SSF50447">
    <property type="entry name" value="Translation proteins"/>
    <property type="match status" value="1"/>
</dbReference>
<dbReference type="InterPro" id="IPR000795">
    <property type="entry name" value="T_Tr_GTP-bd_dom"/>
</dbReference>
<dbReference type="PANTHER" id="PTHR43721">
    <property type="entry name" value="ELONGATION FACTOR TU-RELATED"/>
    <property type="match status" value="1"/>
</dbReference>
<dbReference type="InterPro" id="IPR050055">
    <property type="entry name" value="EF-Tu_GTPase"/>
</dbReference>
<gene>
    <name evidence="2" type="ORF">TELCIR_11127</name>
</gene>
<dbReference type="Pfam" id="PF00009">
    <property type="entry name" value="GTP_EFTU"/>
    <property type="match status" value="1"/>
</dbReference>